<sequence>MTYRSAADILEEADRRGMRRAFVVTAMMLEMEAVQSHIDHLGSVSGEDGAVYECGVFSDLGQDWLVVVTETGEGTHAALSAVSYAHRAFAPFEVMILVGVGGSRKEEAPIGSVVASEHVYMPYSAKYGPKGRSSRPRSFQPDSRLIGIAKKIRREKKGWPTRIRDPLDCVLPPRDTYPVDYPPIGLVKPIASIEAVLDDPKSELEALIAEGYGDTYVVEMEGYGAIYAASRERTPGIVVRGVSDMTQGKSPEDDALRQPIAAAHAAAFAFEMLSHWGQIYPRSGSGGDTAAVQLGAPETPVTAVIEVAEVAADTTPDVAATEAEPATAKPEPSVSADVVINLNAQMEEVTPEWIATLQTALREICGTDDILVVRAAAGSVRLFVADPTGALRAVRRIALREGLLTNADIELIGVMAVADAVALDASIANLVAASADLMAWPQTLPDGEWIERPELETLVERIEGQVSSTSVVLGPPGAGKSALLAALAHRYVERGWPVLGIKADALDPDIATDTDLRDRLGLERSAGTVVEQVATFRPILVIIDQLDALAGYLDIRTARLSLLLNLVRRIGRLDNVHVILSARLFEFNHDTRLRAVQAEQVALALPPWSTVVELLDQHGVQAGGWPPDAQELMRTPQALSIYLQLRSSRESEPFDSYQAMLERLWEERVLAGEDGPRRARLLADIADHMAQEESLWLAAARFDDHRADLKALEAVGILTAVDGSVGFSHQTLFDFALARSFAREPGRLSKYVLERQSSLFLRPKLWAGLTYLRGVDRNAYLVELEAIWAAPDLRRHLRFLLIDFLGHEAAPTDREALLMEQALALPAERWRTFRALSGSRGWFERFAHSFISEAMTAHDRSADRMIEVLSRAWPFASAKVAALVADRWLPDPAYDARAWVVVQNATDWTDQVTDIACTVIARTDIAPMMIDHVVATIGIDHPEHALRLVRTRLERQLRIAEGEAAEKAKVPKPKFEKYEDHFVWFIKNDPRDPIKKLIEERQEWDSLPALAEQSPVVFIETLWPWFRSAFETLARFVEEREGYLGYPLPSAGNFHFDEEQADGLPEPALLNALRVAVEQWAAADKDAFLAWANVQTEIALAPVQRLVAHAFAHLPALYAKDALGYLLGDPRRFCLGTAGTLSSTTKGLVAASAHYWTPDDVARFEAAMTGFAPPPPPDQTKPEDRRSWRRAVRRVQLDLLRALPKHQMSAAARRRVTEEQRVFGNRDIGSRFTEARMIGSPMDADVIARASDDDVVGAFEVLPDVTGWDHPRSFMVGGNIQLSREFATFAAQDPVRARRILDRLGPDTGTRAAGYALDAMAESANGDAVMSLLRDVTKRGFDGEEFRGSAARAIEKLVRRKEPVPDDILELLEGWLVMPAPRDAGDDADASDDEEIFDSAVEDLTEKAESDGDSLQESLIWGHGGLSIIPGGAYPVVEALTRARLARKEGDRLIDTLERFLACDKTVENWDHLLLFLPHIETADPARRTAFLERLFIEVPGLVGTKMAAHYLANAHWHEAAFVDAQLDRWRASGSRRARMAYGEIVAIAAVVQPALDWARARLEKLLDDETMGDARVGAVHSAANLWADPNHRSHANPILVRGLERGPAAVWPAVFDVFRLVDELSPDAETAALLTTIADRLTSEARVDATFIVERLASLLPHQALLVARLSERLIEHWRDDLGNIQTSTAFAAADLVNLAVTLHRLGPETRDVGTSLFELLIEIESYAAMETLEEIDSRFRARPAPSRRRLPRRQAQARRTRRRATRPA</sequence>
<dbReference type="PANTHER" id="PTHR46832">
    <property type="entry name" value="5'-METHYLTHIOADENOSINE/S-ADENOSYLHOMOCYSTEINE NUCLEOSIDASE"/>
    <property type="match status" value="1"/>
</dbReference>
<gene>
    <name evidence="3" type="ORF">O7A05_10875</name>
</gene>
<evidence type="ECO:0000256" key="1">
    <source>
        <dbReference type="SAM" id="MobiDB-lite"/>
    </source>
</evidence>
<dbReference type="EMBL" id="JAPYKO010000005">
    <property type="protein sequence ID" value="MEI9402657.1"/>
    <property type="molecule type" value="Genomic_DNA"/>
</dbReference>
<dbReference type="RefSeq" id="WP_337093042.1">
    <property type="nucleotide sequence ID" value="NZ_JAPYKO010000005.1"/>
</dbReference>
<feature type="compositionally biased region" description="Basic residues" evidence="1">
    <location>
        <begin position="1747"/>
        <end position="1770"/>
    </location>
</feature>
<keyword evidence="4" id="KW-1185">Reference proteome</keyword>
<comment type="caution">
    <text evidence="3">The sequence shown here is derived from an EMBL/GenBank/DDBJ whole genome shotgun (WGS) entry which is preliminary data.</text>
</comment>
<evidence type="ECO:0000313" key="4">
    <source>
        <dbReference type="Proteomes" id="UP001366503"/>
    </source>
</evidence>
<evidence type="ECO:0000259" key="2">
    <source>
        <dbReference type="Pfam" id="PF01048"/>
    </source>
</evidence>
<dbReference type="SUPFAM" id="SSF52540">
    <property type="entry name" value="P-loop containing nucleoside triphosphate hydrolases"/>
    <property type="match status" value="1"/>
</dbReference>
<dbReference type="SUPFAM" id="SSF53167">
    <property type="entry name" value="Purine and uridine phosphorylases"/>
    <property type="match status" value="1"/>
</dbReference>
<dbReference type="Gene3D" id="3.40.50.1580">
    <property type="entry name" value="Nucleoside phosphorylase domain"/>
    <property type="match status" value="1"/>
</dbReference>
<proteinExistence type="predicted"/>
<name>A0ABU8KAG5_9HYPH</name>
<organism evidence="3 4">
    <name type="scientific">Mesorhizobium argentiipisi</name>
    <dbReference type="NCBI Taxonomy" id="3015175"/>
    <lineage>
        <taxon>Bacteria</taxon>
        <taxon>Pseudomonadati</taxon>
        <taxon>Pseudomonadota</taxon>
        <taxon>Alphaproteobacteria</taxon>
        <taxon>Hyphomicrobiales</taxon>
        <taxon>Phyllobacteriaceae</taxon>
        <taxon>Mesorhizobium</taxon>
    </lineage>
</organism>
<feature type="region of interest" description="Disordered" evidence="1">
    <location>
        <begin position="1744"/>
        <end position="1770"/>
    </location>
</feature>
<reference evidence="3 4" key="1">
    <citation type="submission" date="2022-12" db="EMBL/GenBank/DDBJ databases">
        <authorList>
            <person name="Muema E."/>
        </authorList>
    </citation>
    <scope>NUCLEOTIDE SEQUENCE [LARGE SCALE GENOMIC DNA]</scope>
    <source>
        <strain evidence="4">1330</strain>
    </source>
</reference>
<dbReference type="CDD" id="cd00009">
    <property type="entry name" value="AAA"/>
    <property type="match status" value="1"/>
</dbReference>
<evidence type="ECO:0000313" key="3">
    <source>
        <dbReference type="EMBL" id="MEI9402657.1"/>
    </source>
</evidence>
<dbReference type="InterPro" id="IPR000845">
    <property type="entry name" value="Nucleoside_phosphorylase_d"/>
</dbReference>
<dbReference type="Gene3D" id="3.40.50.300">
    <property type="entry name" value="P-loop containing nucleotide triphosphate hydrolases"/>
    <property type="match status" value="1"/>
</dbReference>
<dbReference type="Pfam" id="PF01048">
    <property type="entry name" value="PNP_UDP_1"/>
    <property type="match status" value="1"/>
</dbReference>
<feature type="domain" description="Nucleoside phosphorylase" evidence="2">
    <location>
        <begin position="62"/>
        <end position="273"/>
    </location>
</feature>
<protein>
    <recommendedName>
        <fullName evidence="2">Nucleoside phosphorylase domain-containing protein</fullName>
    </recommendedName>
</protein>
<dbReference type="InterPro" id="IPR027417">
    <property type="entry name" value="P-loop_NTPase"/>
</dbReference>
<accession>A0ABU8KAG5</accession>
<dbReference type="PANTHER" id="PTHR46832:SF1">
    <property type="entry name" value="5'-METHYLTHIOADENOSINE_S-ADENOSYLHOMOCYSTEINE NUCLEOSIDASE"/>
    <property type="match status" value="1"/>
</dbReference>
<dbReference type="InterPro" id="IPR035994">
    <property type="entry name" value="Nucleoside_phosphorylase_sf"/>
</dbReference>
<dbReference type="Proteomes" id="UP001366503">
    <property type="component" value="Unassembled WGS sequence"/>
</dbReference>